<comment type="caution">
    <text evidence="1">The sequence shown here is derived from an EMBL/GenBank/DDBJ whole genome shotgun (WGS) entry which is preliminary data.</text>
</comment>
<accession>A0A840US83</accession>
<organism evidence="1 2">
    <name type="scientific">Desulfoprunum benzoelyticum</name>
    <dbReference type="NCBI Taxonomy" id="1506996"/>
    <lineage>
        <taxon>Bacteria</taxon>
        <taxon>Pseudomonadati</taxon>
        <taxon>Thermodesulfobacteriota</taxon>
        <taxon>Desulfobulbia</taxon>
        <taxon>Desulfobulbales</taxon>
        <taxon>Desulfobulbaceae</taxon>
        <taxon>Desulfoprunum</taxon>
    </lineage>
</organism>
<reference evidence="1 2" key="1">
    <citation type="submission" date="2020-08" db="EMBL/GenBank/DDBJ databases">
        <title>Genomic Encyclopedia of Type Strains, Phase IV (KMG-IV): sequencing the most valuable type-strain genomes for metagenomic binning, comparative biology and taxonomic classification.</title>
        <authorList>
            <person name="Goeker M."/>
        </authorList>
    </citation>
    <scope>NUCLEOTIDE SEQUENCE [LARGE SCALE GENOMIC DNA]</scope>
    <source>
        <strain evidence="1 2">DSM 28570</strain>
    </source>
</reference>
<evidence type="ECO:0000313" key="2">
    <source>
        <dbReference type="Proteomes" id="UP000539642"/>
    </source>
</evidence>
<dbReference type="Proteomes" id="UP000539642">
    <property type="component" value="Unassembled WGS sequence"/>
</dbReference>
<gene>
    <name evidence="1" type="ORF">HNQ81_002392</name>
</gene>
<dbReference type="AlphaFoldDB" id="A0A840US83"/>
<keyword evidence="2" id="KW-1185">Reference proteome</keyword>
<dbReference type="EMBL" id="JACHEO010000014">
    <property type="protein sequence ID" value="MBB5348652.1"/>
    <property type="molecule type" value="Genomic_DNA"/>
</dbReference>
<evidence type="ECO:0000313" key="1">
    <source>
        <dbReference type="EMBL" id="MBB5348652.1"/>
    </source>
</evidence>
<protein>
    <submittedName>
        <fullName evidence="1">Uncharacterized protein</fullName>
    </submittedName>
</protein>
<proteinExistence type="predicted"/>
<name>A0A840US83_9BACT</name>
<sequence>MGGWPACGRSRVQGAEAGHRPQALRVAGVLLRSVGLLAEHQVVTGPADRDAGLVAAELDPVAFLMCPSCLTSPHDLAKLQVMKVEECLIAGSQKCLQTKKRT</sequence>